<dbReference type="EC" id="1.11.1.24" evidence="3"/>
<keyword evidence="8" id="KW-0676">Redox-active center</keyword>
<evidence type="ECO:0000256" key="8">
    <source>
        <dbReference type="ARBA" id="ARBA00023284"/>
    </source>
</evidence>
<sequence>MLKVGDPAPDFALPNADLEKSELSDYLGKRNLVLYFYPKDNTPGCTIEALEFSDLMDEFQSLDTDILGVSMDNCLSHGDFRDNNGLTIGLLADIDGTLCQDYHVWAEKEAHGEKRMVIVRSTFVIDKQGIIRHALYDVKPKGHARAVLELVKAL</sequence>
<dbReference type="PATRIC" id="fig|1543721.4.peg.2786"/>
<evidence type="ECO:0000256" key="6">
    <source>
        <dbReference type="ARBA" id="ARBA00023002"/>
    </source>
</evidence>
<keyword evidence="16" id="KW-1185">Reference proteome</keyword>
<protein>
    <recommendedName>
        <fullName evidence="3">thioredoxin-dependent peroxiredoxin</fullName>
        <ecNumber evidence="3">1.11.1.24</ecNumber>
    </recommendedName>
    <alternativeName>
        <fullName evidence="9">Thioredoxin peroxidase</fullName>
    </alternativeName>
    <alternativeName>
        <fullName evidence="11">Thioredoxin-dependent peroxiredoxin Bcp</fullName>
    </alternativeName>
</protein>
<name>A0A0F7K0T1_9GAMM</name>
<dbReference type="PIRSF" id="PIRSF000239">
    <property type="entry name" value="AHPC"/>
    <property type="match status" value="1"/>
</dbReference>
<dbReference type="PANTHER" id="PTHR42801:SF4">
    <property type="entry name" value="AHPC_TSA FAMILY PROTEIN"/>
    <property type="match status" value="1"/>
</dbReference>
<dbReference type="GO" id="GO:0005737">
    <property type="term" value="C:cytoplasm"/>
    <property type="evidence" value="ECO:0007669"/>
    <property type="project" value="TreeGrafter"/>
</dbReference>
<dbReference type="Gene3D" id="3.40.30.10">
    <property type="entry name" value="Glutaredoxin"/>
    <property type="match status" value="1"/>
</dbReference>
<reference evidence="15 16" key="1">
    <citation type="journal article" date="2015" name="Genome Announc.">
        <title>Complete Genome Sequence of Sedimenticola thiotaurini Strain SIP-G1, a Polyphosphate- and Polyhydroxyalkanoate-Accumulating Sulfur-Oxidizing Gammaproteobacterium Isolated from Salt Marsh Sediments.</title>
        <authorList>
            <person name="Flood B.E."/>
            <person name="Jones D.S."/>
            <person name="Bailey J.V."/>
        </authorList>
    </citation>
    <scope>NUCLEOTIDE SEQUENCE [LARGE SCALE GENOMIC DNA]</scope>
    <source>
        <strain evidence="15 16">SIP-G1</strain>
    </source>
</reference>
<dbReference type="Pfam" id="PF00578">
    <property type="entry name" value="AhpC-TSA"/>
    <property type="match status" value="1"/>
</dbReference>
<feature type="active site" description="Cysteine sulfenic acid (-SOH) intermediate; for peroxidase activity" evidence="13">
    <location>
        <position position="45"/>
    </location>
</feature>
<dbReference type="InterPro" id="IPR036249">
    <property type="entry name" value="Thioredoxin-like_sf"/>
</dbReference>
<dbReference type="RefSeq" id="WP_046860128.1">
    <property type="nucleotide sequence ID" value="NZ_CP011412.1"/>
</dbReference>
<evidence type="ECO:0000313" key="16">
    <source>
        <dbReference type="Proteomes" id="UP000034410"/>
    </source>
</evidence>
<dbReference type="AlphaFoldDB" id="A0A0F7K0T1"/>
<comment type="subunit">
    <text evidence="2">Monomer.</text>
</comment>
<dbReference type="FunFam" id="3.40.30.10:FF:000007">
    <property type="entry name" value="Thioredoxin-dependent thiol peroxidase"/>
    <property type="match status" value="1"/>
</dbReference>
<comment type="similarity">
    <text evidence="10">Belongs to the peroxiredoxin family. BCP/PrxQ subfamily.</text>
</comment>
<dbReference type="CDD" id="cd03017">
    <property type="entry name" value="PRX_BCP"/>
    <property type="match status" value="1"/>
</dbReference>
<evidence type="ECO:0000313" key="15">
    <source>
        <dbReference type="EMBL" id="AKH21199.1"/>
    </source>
</evidence>
<gene>
    <name evidence="15" type="ORF">AAY24_13455</name>
</gene>
<evidence type="ECO:0000256" key="4">
    <source>
        <dbReference type="ARBA" id="ARBA00022559"/>
    </source>
</evidence>
<evidence type="ECO:0000256" key="7">
    <source>
        <dbReference type="ARBA" id="ARBA00023157"/>
    </source>
</evidence>
<dbReference type="GO" id="GO:0008379">
    <property type="term" value="F:thioredoxin peroxidase activity"/>
    <property type="evidence" value="ECO:0007669"/>
    <property type="project" value="TreeGrafter"/>
</dbReference>
<dbReference type="OrthoDB" id="9812811at2"/>
<dbReference type="PANTHER" id="PTHR42801">
    <property type="entry name" value="THIOREDOXIN-DEPENDENT PEROXIDE REDUCTASE"/>
    <property type="match status" value="1"/>
</dbReference>
<keyword evidence="5" id="KW-0049">Antioxidant</keyword>
<organism evidence="15 16">
    <name type="scientific">Sedimenticola thiotaurini</name>
    <dbReference type="NCBI Taxonomy" id="1543721"/>
    <lineage>
        <taxon>Bacteria</taxon>
        <taxon>Pseudomonadati</taxon>
        <taxon>Pseudomonadota</taxon>
        <taxon>Gammaproteobacteria</taxon>
        <taxon>Chromatiales</taxon>
        <taxon>Sedimenticolaceae</taxon>
        <taxon>Sedimenticola</taxon>
    </lineage>
</organism>
<accession>A0A0F7K0T1</accession>
<dbReference type="GO" id="GO:0045454">
    <property type="term" value="P:cell redox homeostasis"/>
    <property type="evidence" value="ECO:0007669"/>
    <property type="project" value="TreeGrafter"/>
</dbReference>
<evidence type="ECO:0000259" key="14">
    <source>
        <dbReference type="PROSITE" id="PS51352"/>
    </source>
</evidence>
<dbReference type="KEGG" id="seds:AAY24_13455"/>
<feature type="domain" description="Thioredoxin" evidence="14">
    <location>
        <begin position="2"/>
        <end position="154"/>
    </location>
</feature>
<evidence type="ECO:0000256" key="3">
    <source>
        <dbReference type="ARBA" id="ARBA00013017"/>
    </source>
</evidence>
<dbReference type="SUPFAM" id="SSF52833">
    <property type="entry name" value="Thioredoxin-like"/>
    <property type="match status" value="1"/>
</dbReference>
<dbReference type="InterPro" id="IPR000866">
    <property type="entry name" value="AhpC/TSA"/>
</dbReference>
<keyword evidence="6" id="KW-0560">Oxidoreductase</keyword>
<comment type="function">
    <text evidence="1">Thiol-specific peroxidase that catalyzes the reduction of hydrogen peroxide and organic hydroperoxides to water and alcohols, respectively. Plays a role in cell protection against oxidative stress by detoxifying peroxides and as sensor of hydrogen peroxide-mediated signaling events.</text>
</comment>
<dbReference type="InterPro" id="IPR024706">
    <property type="entry name" value="Peroxiredoxin_AhpC-typ"/>
</dbReference>
<keyword evidence="4" id="KW-0575">Peroxidase</keyword>
<evidence type="ECO:0000256" key="13">
    <source>
        <dbReference type="PIRSR" id="PIRSR000239-1"/>
    </source>
</evidence>
<comment type="catalytic activity">
    <reaction evidence="12">
        <text>a hydroperoxide + [thioredoxin]-dithiol = an alcohol + [thioredoxin]-disulfide + H2O</text>
        <dbReference type="Rhea" id="RHEA:62620"/>
        <dbReference type="Rhea" id="RHEA-COMP:10698"/>
        <dbReference type="Rhea" id="RHEA-COMP:10700"/>
        <dbReference type="ChEBI" id="CHEBI:15377"/>
        <dbReference type="ChEBI" id="CHEBI:29950"/>
        <dbReference type="ChEBI" id="CHEBI:30879"/>
        <dbReference type="ChEBI" id="CHEBI:35924"/>
        <dbReference type="ChEBI" id="CHEBI:50058"/>
        <dbReference type="EC" id="1.11.1.24"/>
    </reaction>
</comment>
<dbReference type="GO" id="GO:0034599">
    <property type="term" value="P:cellular response to oxidative stress"/>
    <property type="evidence" value="ECO:0007669"/>
    <property type="project" value="TreeGrafter"/>
</dbReference>
<dbReference type="Proteomes" id="UP000034410">
    <property type="component" value="Chromosome"/>
</dbReference>
<dbReference type="EMBL" id="CP011412">
    <property type="protein sequence ID" value="AKH21199.1"/>
    <property type="molecule type" value="Genomic_DNA"/>
</dbReference>
<evidence type="ECO:0000256" key="10">
    <source>
        <dbReference type="ARBA" id="ARBA00038489"/>
    </source>
</evidence>
<keyword evidence="7" id="KW-1015">Disulfide bond</keyword>
<evidence type="ECO:0000256" key="11">
    <source>
        <dbReference type="ARBA" id="ARBA00042639"/>
    </source>
</evidence>
<evidence type="ECO:0000256" key="12">
    <source>
        <dbReference type="ARBA" id="ARBA00049091"/>
    </source>
</evidence>
<dbReference type="InterPro" id="IPR050924">
    <property type="entry name" value="Peroxiredoxin_BCP/PrxQ"/>
</dbReference>
<proteinExistence type="inferred from homology"/>
<dbReference type="InterPro" id="IPR013766">
    <property type="entry name" value="Thioredoxin_domain"/>
</dbReference>
<evidence type="ECO:0000256" key="5">
    <source>
        <dbReference type="ARBA" id="ARBA00022862"/>
    </source>
</evidence>
<evidence type="ECO:0000256" key="1">
    <source>
        <dbReference type="ARBA" id="ARBA00003330"/>
    </source>
</evidence>
<evidence type="ECO:0000256" key="9">
    <source>
        <dbReference type="ARBA" id="ARBA00032824"/>
    </source>
</evidence>
<dbReference type="PROSITE" id="PS51352">
    <property type="entry name" value="THIOREDOXIN_2"/>
    <property type="match status" value="1"/>
</dbReference>
<evidence type="ECO:0000256" key="2">
    <source>
        <dbReference type="ARBA" id="ARBA00011245"/>
    </source>
</evidence>